<dbReference type="RefSeq" id="WP_154407569.1">
    <property type="nucleotide sequence ID" value="NZ_JAQXJM010000052.1"/>
</dbReference>
<dbReference type="InterPro" id="IPR043133">
    <property type="entry name" value="GTP-CH-I_C/QueF"/>
</dbReference>
<proteinExistence type="inferred from homology"/>
<evidence type="ECO:0000256" key="4">
    <source>
        <dbReference type="ARBA" id="ARBA00022909"/>
    </source>
</evidence>
<dbReference type="SUPFAM" id="SSF55620">
    <property type="entry name" value="Tetrahydrobiopterin biosynthesis enzymes-like"/>
    <property type="match status" value="1"/>
</dbReference>
<evidence type="ECO:0000256" key="1">
    <source>
        <dbReference type="ARBA" id="ARBA00001353"/>
    </source>
</evidence>
<comment type="caution">
    <text evidence="8">The sequence shown here is derived from an EMBL/GenBank/DDBJ whole genome shotgun (WGS) entry which is preliminary data.</text>
</comment>
<sequence>MDRITLTGMEFFGYHGVLPEENKLGQRFVVDLVLELDLHQAGLNDDLNATINYAEVYQEVRELVEDAHKPMKTIEALAELIVSMLWTKYSMLEHITITVHKPGAPVAGVFRDVSVTLER</sequence>
<dbReference type="InterPro" id="IPR006157">
    <property type="entry name" value="FolB_dom"/>
</dbReference>
<dbReference type="GO" id="GO:0005737">
    <property type="term" value="C:cytoplasm"/>
    <property type="evidence" value="ECO:0007669"/>
    <property type="project" value="TreeGrafter"/>
</dbReference>
<dbReference type="EMBL" id="VUNR01000022">
    <property type="protein sequence ID" value="MSU09402.1"/>
    <property type="molecule type" value="Genomic_DNA"/>
</dbReference>
<dbReference type="PANTHER" id="PTHR42844:SF1">
    <property type="entry name" value="DIHYDRONEOPTERIN ALDOLASE 1-RELATED"/>
    <property type="match status" value="1"/>
</dbReference>
<feature type="domain" description="Dihydroneopterin aldolase/epimerase" evidence="7">
    <location>
        <begin position="4"/>
        <end position="119"/>
    </location>
</feature>
<organism evidence="8 9">
    <name type="scientific">Anaerovibrio slackiae</name>
    <dbReference type="NCBI Taxonomy" id="2652309"/>
    <lineage>
        <taxon>Bacteria</taxon>
        <taxon>Bacillati</taxon>
        <taxon>Bacillota</taxon>
        <taxon>Negativicutes</taxon>
        <taxon>Selenomonadales</taxon>
        <taxon>Selenomonadaceae</taxon>
        <taxon>Anaerovibrio</taxon>
    </lineage>
</organism>
<dbReference type="AlphaFoldDB" id="A0A6I2UK47"/>
<evidence type="ECO:0000256" key="5">
    <source>
        <dbReference type="ARBA" id="ARBA00023239"/>
    </source>
</evidence>
<comment type="similarity">
    <text evidence="3 6">Belongs to the DHNA family.</text>
</comment>
<dbReference type="GeneID" id="96779343"/>
<dbReference type="GO" id="GO:0046656">
    <property type="term" value="P:folic acid biosynthetic process"/>
    <property type="evidence" value="ECO:0007669"/>
    <property type="project" value="UniProtKB-UniRule"/>
</dbReference>
<dbReference type="GO" id="GO:0046654">
    <property type="term" value="P:tetrahydrofolate biosynthetic process"/>
    <property type="evidence" value="ECO:0007669"/>
    <property type="project" value="UniProtKB-UniRule"/>
</dbReference>
<evidence type="ECO:0000313" key="8">
    <source>
        <dbReference type="EMBL" id="MSU09402.1"/>
    </source>
</evidence>
<keyword evidence="4 6" id="KW-0289">Folate biosynthesis</keyword>
<evidence type="ECO:0000313" key="9">
    <source>
        <dbReference type="Proteomes" id="UP000433181"/>
    </source>
</evidence>
<dbReference type="EC" id="4.1.2.25" evidence="6"/>
<dbReference type="CDD" id="cd00534">
    <property type="entry name" value="DHNA_DHNTPE"/>
    <property type="match status" value="1"/>
</dbReference>
<evidence type="ECO:0000256" key="6">
    <source>
        <dbReference type="RuleBase" id="RU362079"/>
    </source>
</evidence>
<dbReference type="SMART" id="SM00905">
    <property type="entry name" value="FolB"/>
    <property type="match status" value="1"/>
</dbReference>
<reference evidence="8 9" key="1">
    <citation type="submission" date="2019-08" db="EMBL/GenBank/DDBJ databases">
        <title>In-depth cultivation of the pig gut microbiome towards novel bacterial diversity and tailored functional studies.</title>
        <authorList>
            <person name="Wylensek D."/>
            <person name="Hitch T.C.A."/>
            <person name="Clavel T."/>
        </authorList>
    </citation>
    <scope>NUCLEOTIDE SEQUENCE [LARGE SCALE GENOMIC DNA]</scope>
    <source>
        <strain evidence="8 9">WCA-693-APC-5D-A</strain>
    </source>
</reference>
<keyword evidence="9" id="KW-1185">Reference proteome</keyword>
<dbReference type="UniPathway" id="UPA00077">
    <property type="reaction ID" value="UER00154"/>
</dbReference>
<evidence type="ECO:0000259" key="7">
    <source>
        <dbReference type="SMART" id="SM00905"/>
    </source>
</evidence>
<dbReference type="Gene3D" id="3.30.1130.10">
    <property type="match status" value="1"/>
</dbReference>
<dbReference type="Pfam" id="PF02152">
    <property type="entry name" value="FolB"/>
    <property type="match status" value="1"/>
</dbReference>
<evidence type="ECO:0000256" key="2">
    <source>
        <dbReference type="ARBA" id="ARBA00005013"/>
    </source>
</evidence>
<gene>
    <name evidence="8" type="primary">folB</name>
    <name evidence="8" type="ORF">FYJ84_10430</name>
</gene>
<comment type="catalytic activity">
    <reaction evidence="1 6">
        <text>7,8-dihydroneopterin = 6-hydroxymethyl-7,8-dihydropterin + glycolaldehyde</text>
        <dbReference type="Rhea" id="RHEA:10540"/>
        <dbReference type="ChEBI" id="CHEBI:17001"/>
        <dbReference type="ChEBI" id="CHEBI:17071"/>
        <dbReference type="ChEBI" id="CHEBI:44841"/>
        <dbReference type="EC" id="4.1.2.25"/>
    </reaction>
</comment>
<dbReference type="Proteomes" id="UP000433181">
    <property type="component" value="Unassembled WGS sequence"/>
</dbReference>
<accession>A0A6I2UK47</accession>
<dbReference type="PANTHER" id="PTHR42844">
    <property type="entry name" value="DIHYDRONEOPTERIN ALDOLASE 1-RELATED"/>
    <property type="match status" value="1"/>
</dbReference>
<name>A0A6I2UK47_9FIRM</name>
<dbReference type="NCBIfam" id="TIGR00525">
    <property type="entry name" value="folB"/>
    <property type="match status" value="1"/>
</dbReference>
<dbReference type="InterPro" id="IPR006156">
    <property type="entry name" value="Dihydroneopterin_aldolase"/>
</dbReference>
<dbReference type="NCBIfam" id="TIGR00526">
    <property type="entry name" value="folB_dom"/>
    <property type="match status" value="1"/>
</dbReference>
<dbReference type="GO" id="GO:0004150">
    <property type="term" value="F:dihydroneopterin aldolase activity"/>
    <property type="evidence" value="ECO:0007669"/>
    <property type="project" value="UniProtKB-UniRule"/>
</dbReference>
<dbReference type="FunFam" id="3.30.1130.10:FF:000003">
    <property type="entry name" value="7,8-dihydroneopterin aldolase"/>
    <property type="match status" value="1"/>
</dbReference>
<keyword evidence="5 6" id="KW-0456">Lyase</keyword>
<protein>
    <recommendedName>
        <fullName evidence="6">7,8-dihydroneopterin aldolase</fullName>
        <ecNumber evidence="6">4.1.2.25</ecNumber>
    </recommendedName>
</protein>
<evidence type="ECO:0000256" key="3">
    <source>
        <dbReference type="ARBA" id="ARBA00005708"/>
    </source>
</evidence>
<comment type="pathway">
    <text evidence="2 6">Cofactor biosynthesis; tetrahydrofolate biosynthesis; 2-amino-4-hydroxy-6-hydroxymethyl-7,8-dihydropteridine diphosphate from 7,8-dihydroneopterin triphosphate: step 3/4.</text>
</comment>
<comment type="function">
    <text evidence="6">Catalyzes the conversion of 7,8-dihydroneopterin to 6-hydroxymethyl-7,8-dihydropterin.</text>
</comment>